<name>J3JZ99_DENPD</name>
<dbReference type="GO" id="GO:0045182">
    <property type="term" value="F:translation regulator activity"/>
    <property type="evidence" value="ECO:0007669"/>
    <property type="project" value="InterPro"/>
</dbReference>
<evidence type="ECO:0000256" key="2">
    <source>
        <dbReference type="ARBA" id="ARBA00022574"/>
    </source>
</evidence>
<feature type="repeat" description="WD" evidence="5">
    <location>
        <begin position="199"/>
        <end position="240"/>
    </location>
</feature>
<dbReference type="PROSITE" id="PS00678">
    <property type="entry name" value="WD_REPEATS_1"/>
    <property type="match status" value="3"/>
</dbReference>
<dbReference type="PRINTS" id="PR00320">
    <property type="entry name" value="GPROTEINBRPT"/>
</dbReference>
<dbReference type="InterPro" id="IPR036322">
    <property type="entry name" value="WD40_repeat_dom_sf"/>
</dbReference>
<sequence>MDSAVEEPRYLGCLEGHGDWVTCVRTAAEEPGIPPNTVFSSSRDKKVMIWRLNPTEQDNEGIAGYALRSLSGHSQAIQDLALSSNSKYVISASWDSTIRLWDVEKGNTIRTFKGHTSDVNSVALSPDNRQIVSGSRDKTIKLWNTVGECKYTFPDSSSQDWISCTRFSPLQKETLIVSGGWDKKVRVWNLEKCSMKTQLGGHTGAVYTITISPDGSLCASGGKDGVAMLWDVNEGRHLYSIAAQSAINCLCFSPSHYWLCAATDDSIKIWNLEEGKAVVVNLTKPRTSTYDEEGKLISTKRLPKASGVPWCVSLTWSADGRILYAGATDGKIHVYEFSKD</sequence>
<proteinExistence type="evidence at transcript level"/>
<feature type="repeat" description="WD" evidence="5">
    <location>
        <begin position="155"/>
        <end position="191"/>
    </location>
</feature>
<dbReference type="PROSITE" id="PS50082">
    <property type="entry name" value="WD_REPEATS_2"/>
    <property type="match status" value="5"/>
</dbReference>
<feature type="repeat" description="WD" evidence="5">
    <location>
        <begin position="112"/>
        <end position="144"/>
    </location>
</feature>
<organism evidence="6">
    <name type="scientific">Dendroctonus ponderosae</name>
    <name type="common">Mountain pine beetle</name>
    <dbReference type="NCBI Taxonomy" id="77166"/>
    <lineage>
        <taxon>Eukaryota</taxon>
        <taxon>Metazoa</taxon>
        <taxon>Ecdysozoa</taxon>
        <taxon>Arthropoda</taxon>
        <taxon>Hexapoda</taxon>
        <taxon>Insecta</taxon>
        <taxon>Pterygota</taxon>
        <taxon>Neoptera</taxon>
        <taxon>Endopterygota</taxon>
        <taxon>Coleoptera</taxon>
        <taxon>Polyphaga</taxon>
        <taxon>Cucujiformia</taxon>
        <taxon>Curculionidae</taxon>
        <taxon>Scolytinae</taxon>
        <taxon>Dendroctonus</taxon>
    </lineage>
</organism>
<dbReference type="SUPFAM" id="SSF50978">
    <property type="entry name" value="WD40 repeat-like"/>
    <property type="match status" value="1"/>
</dbReference>
<dbReference type="GO" id="GO:0043022">
    <property type="term" value="F:ribosome binding"/>
    <property type="evidence" value="ECO:0007669"/>
    <property type="project" value="InterPro"/>
</dbReference>
<evidence type="ECO:0000256" key="5">
    <source>
        <dbReference type="PROSITE-ProRule" id="PRU00221"/>
    </source>
</evidence>
<dbReference type="SMART" id="SM00320">
    <property type="entry name" value="WD40"/>
    <property type="match status" value="7"/>
</dbReference>
<protein>
    <recommendedName>
        <fullName evidence="4">Small ribosomal subunit protein RACK1</fullName>
    </recommendedName>
</protein>
<feature type="repeat" description="WD" evidence="5">
    <location>
        <begin position="240"/>
        <end position="280"/>
    </location>
</feature>
<dbReference type="InterPro" id="IPR019775">
    <property type="entry name" value="WD40_repeat_CS"/>
</dbReference>
<evidence type="ECO:0000313" key="6">
    <source>
        <dbReference type="EMBL" id="AEE63537.1"/>
    </source>
</evidence>
<dbReference type="CDD" id="cd00200">
    <property type="entry name" value="WD40"/>
    <property type="match status" value="1"/>
</dbReference>
<evidence type="ECO:0000256" key="4">
    <source>
        <dbReference type="ARBA" id="ARBA00035297"/>
    </source>
</evidence>
<evidence type="ECO:0000256" key="1">
    <source>
        <dbReference type="ARBA" id="ARBA00007253"/>
    </source>
</evidence>
<dbReference type="InterPro" id="IPR020472">
    <property type="entry name" value="WD40_PAC1"/>
</dbReference>
<dbReference type="OrthoDB" id="7875889at2759"/>
<dbReference type="AlphaFoldDB" id="J3JZ99"/>
<dbReference type="InterPro" id="IPR001680">
    <property type="entry name" value="WD40_rpt"/>
</dbReference>
<accession>J3JZ99</accession>
<dbReference type="PROSITE" id="PS50294">
    <property type="entry name" value="WD_REPEATS_REGION"/>
    <property type="match status" value="3"/>
</dbReference>
<dbReference type="InterPro" id="IPR015943">
    <property type="entry name" value="WD40/YVTN_repeat-like_dom_sf"/>
</dbReference>
<dbReference type="PANTHER" id="PTHR19868">
    <property type="entry name" value="RECEPTOR FOR ACTIVATED PROTEIN KINASE C RACK1"/>
    <property type="match status" value="1"/>
</dbReference>
<keyword evidence="2 5" id="KW-0853">WD repeat</keyword>
<dbReference type="Gene3D" id="2.130.10.10">
    <property type="entry name" value="YVTN repeat-like/Quinoprotein amine dehydrogenase"/>
    <property type="match status" value="1"/>
</dbReference>
<feature type="repeat" description="WD" evidence="5">
    <location>
        <begin position="70"/>
        <end position="111"/>
    </location>
</feature>
<evidence type="ECO:0000256" key="3">
    <source>
        <dbReference type="ARBA" id="ARBA00022737"/>
    </source>
</evidence>
<dbReference type="FunFam" id="2.130.10.10:FF:000615">
    <property type="entry name" value="Receptor for activated C kinase 1"/>
    <property type="match status" value="1"/>
</dbReference>
<reference evidence="6" key="1">
    <citation type="journal article" date="2012" name="Insect Biochem. Mol. Biol.">
        <title>Transcriptome and full-length cDNA resources for the mountain pine beetle, Dendroctonus ponderosae Hopkins, a major insect pest of pine forests.</title>
        <authorList>
            <person name="Keeling C.I."/>
            <person name="Henderson H."/>
            <person name="Li M."/>
            <person name="Yuen M."/>
            <person name="Clark E.L."/>
            <person name="Fraser J.D."/>
            <person name="Huber D.P."/>
            <person name="Liao N.Y."/>
            <person name="Roderick Docking T."/>
            <person name="Birol I."/>
            <person name="Chan S.K."/>
            <person name="Taylor G.A."/>
            <person name="Palmquist D."/>
            <person name="Jones S.J."/>
            <person name="Bohlmann J."/>
        </authorList>
    </citation>
    <scope>NUCLEOTIDE SEQUENCE</scope>
    <source>
        <tissue evidence="6">Whole emerged adults</tissue>
    </source>
</reference>
<keyword evidence="3" id="KW-0677">Repeat</keyword>
<comment type="similarity">
    <text evidence="1">Belongs to the WD repeat G protein beta family. Ribosomal protein RACK1 subfamily.</text>
</comment>
<dbReference type="EMBL" id="BT128580">
    <property type="protein sequence ID" value="AEE63537.1"/>
    <property type="molecule type" value="mRNA"/>
</dbReference>
<dbReference type="Pfam" id="PF00400">
    <property type="entry name" value="WD40"/>
    <property type="match status" value="7"/>
</dbReference>
<dbReference type="InterPro" id="IPR045223">
    <property type="entry name" value="RACK1-like"/>
</dbReference>